<sequence>MEMVVLQRAIRRVRNGKDGLINIFSNSRSSLKIRVHGEISKNDRADELARRVDFTKKTAADYDKFPLSHAKKVIRAASLEERQQRYTEGSTVKITKCFFPREEKAYSVLQQIGMTSLMAQFLTGDGEFAQYLFRFRLQD</sequence>
<dbReference type="Proteomes" id="UP000299102">
    <property type="component" value="Unassembled WGS sequence"/>
</dbReference>
<proteinExistence type="predicted"/>
<protein>
    <recommendedName>
        <fullName evidence="3">RNase H type-1 domain-containing protein</fullName>
    </recommendedName>
</protein>
<accession>A0A4C1Z270</accession>
<dbReference type="OrthoDB" id="411823at2759"/>
<comment type="caution">
    <text evidence="1">The sequence shown here is derived from an EMBL/GenBank/DDBJ whole genome shotgun (WGS) entry which is preliminary data.</text>
</comment>
<gene>
    <name evidence="1" type="ORF">EVAR_74892_1</name>
</gene>
<keyword evidence="2" id="KW-1185">Reference proteome</keyword>
<organism evidence="1 2">
    <name type="scientific">Eumeta variegata</name>
    <name type="common">Bagworm moth</name>
    <name type="synonym">Eumeta japonica</name>
    <dbReference type="NCBI Taxonomy" id="151549"/>
    <lineage>
        <taxon>Eukaryota</taxon>
        <taxon>Metazoa</taxon>
        <taxon>Ecdysozoa</taxon>
        <taxon>Arthropoda</taxon>
        <taxon>Hexapoda</taxon>
        <taxon>Insecta</taxon>
        <taxon>Pterygota</taxon>
        <taxon>Neoptera</taxon>
        <taxon>Endopterygota</taxon>
        <taxon>Lepidoptera</taxon>
        <taxon>Glossata</taxon>
        <taxon>Ditrysia</taxon>
        <taxon>Tineoidea</taxon>
        <taxon>Psychidae</taxon>
        <taxon>Oiketicinae</taxon>
        <taxon>Eumeta</taxon>
    </lineage>
</organism>
<reference evidence="1 2" key="1">
    <citation type="journal article" date="2019" name="Commun. Biol.">
        <title>The bagworm genome reveals a unique fibroin gene that provides high tensile strength.</title>
        <authorList>
            <person name="Kono N."/>
            <person name="Nakamura H."/>
            <person name="Ohtoshi R."/>
            <person name="Tomita M."/>
            <person name="Numata K."/>
            <person name="Arakawa K."/>
        </authorList>
    </citation>
    <scope>NUCLEOTIDE SEQUENCE [LARGE SCALE GENOMIC DNA]</scope>
</reference>
<dbReference type="EMBL" id="BGZK01001521">
    <property type="protein sequence ID" value="GBP81630.1"/>
    <property type="molecule type" value="Genomic_DNA"/>
</dbReference>
<evidence type="ECO:0008006" key="3">
    <source>
        <dbReference type="Google" id="ProtNLM"/>
    </source>
</evidence>
<name>A0A4C1Z270_EUMVA</name>
<dbReference type="AlphaFoldDB" id="A0A4C1Z270"/>
<evidence type="ECO:0000313" key="1">
    <source>
        <dbReference type="EMBL" id="GBP81630.1"/>
    </source>
</evidence>
<evidence type="ECO:0000313" key="2">
    <source>
        <dbReference type="Proteomes" id="UP000299102"/>
    </source>
</evidence>